<comment type="caution">
    <text evidence="1">The sequence shown here is derived from an EMBL/GenBank/DDBJ whole genome shotgun (WGS) entry which is preliminary data.</text>
</comment>
<feature type="non-terminal residue" evidence="1">
    <location>
        <position position="52"/>
    </location>
</feature>
<protein>
    <submittedName>
        <fullName evidence="1">Uncharacterized protein</fullName>
    </submittedName>
</protein>
<dbReference type="AlphaFoldDB" id="A0ABD0L323"/>
<sequence>MHTWLGVPRSVCMSERAGRVRTGQERRVFLSQCECLNGPAGLELVRNGEHSS</sequence>
<name>A0ABD0L323_9CAEN</name>
<keyword evidence="2" id="KW-1185">Reference proteome</keyword>
<proteinExistence type="predicted"/>
<organism evidence="1 2">
    <name type="scientific">Batillaria attramentaria</name>
    <dbReference type="NCBI Taxonomy" id="370345"/>
    <lineage>
        <taxon>Eukaryota</taxon>
        <taxon>Metazoa</taxon>
        <taxon>Spiralia</taxon>
        <taxon>Lophotrochozoa</taxon>
        <taxon>Mollusca</taxon>
        <taxon>Gastropoda</taxon>
        <taxon>Caenogastropoda</taxon>
        <taxon>Sorbeoconcha</taxon>
        <taxon>Cerithioidea</taxon>
        <taxon>Batillariidae</taxon>
        <taxon>Batillaria</taxon>
    </lineage>
</organism>
<accession>A0ABD0L323</accession>
<dbReference type="Proteomes" id="UP001519460">
    <property type="component" value="Unassembled WGS sequence"/>
</dbReference>
<dbReference type="EMBL" id="JACVVK020000089">
    <property type="protein sequence ID" value="KAK7493817.1"/>
    <property type="molecule type" value="Genomic_DNA"/>
</dbReference>
<reference evidence="1 2" key="1">
    <citation type="journal article" date="2023" name="Sci. Data">
        <title>Genome assembly of the Korean intertidal mud-creeper Batillaria attramentaria.</title>
        <authorList>
            <person name="Patra A.K."/>
            <person name="Ho P.T."/>
            <person name="Jun S."/>
            <person name="Lee S.J."/>
            <person name="Kim Y."/>
            <person name="Won Y.J."/>
        </authorList>
    </citation>
    <scope>NUCLEOTIDE SEQUENCE [LARGE SCALE GENOMIC DNA]</scope>
    <source>
        <strain evidence="1">Wonlab-2016</strain>
    </source>
</reference>
<evidence type="ECO:0000313" key="1">
    <source>
        <dbReference type="EMBL" id="KAK7493817.1"/>
    </source>
</evidence>
<gene>
    <name evidence="1" type="ORF">BaRGS_00014958</name>
</gene>
<evidence type="ECO:0000313" key="2">
    <source>
        <dbReference type="Proteomes" id="UP001519460"/>
    </source>
</evidence>